<proteinExistence type="predicted"/>
<accession>A0ABR2CMN4</accession>
<dbReference type="EMBL" id="JBBPBM010000048">
    <property type="protein sequence ID" value="KAK8520908.1"/>
    <property type="molecule type" value="Genomic_DNA"/>
</dbReference>
<keyword evidence="2" id="KW-1185">Reference proteome</keyword>
<evidence type="ECO:0000313" key="1">
    <source>
        <dbReference type="EMBL" id="KAK8520908.1"/>
    </source>
</evidence>
<protein>
    <submittedName>
        <fullName evidence="1">Uncharacterized protein</fullName>
    </submittedName>
</protein>
<sequence>MQRWATFLLYFESSNPSMRRRFNPDPLENQSSKCAGSNDELKCTTKIVICHQHGGSKRFSYAFSSIKYWRKLFLCISRKNMEQLVGKFGGRLHHWRNLQHKQEQRHNHSERDTDYYHYYLHRINKDKDKHRHRRVKSSSFMQRVHYDRRKDDDVGHRKHKKGNKEYRKTFEDKIVVDVWIKLEFRIG</sequence>
<dbReference type="Proteomes" id="UP001472677">
    <property type="component" value="Unassembled WGS sequence"/>
</dbReference>
<name>A0ABR2CMN4_9ROSI</name>
<reference evidence="1 2" key="1">
    <citation type="journal article" date="2024" name="G3 (Bethesda)">
        <title>Genome assembly of Hibiscus sabdariffa L. provides insights into metabolisms of medicinal natural products.</title>
        <authorList>
            <person name="Kim T."/>
        </authorList>
    </citation>
    <scope>NUCLEOTIDE SEQUENCE [LARGE SCALE GENOMIC DNA]</scope>
    <source>
        <strain evidence="1">TK-2024</strain>
        <tissue evidence="1">Old leaves</tissue>
    </source>
</reference>
<comment type="caution">
    <text evidence="1">The sequence shown here is derived from an EMBL/GenBank/DDBJ whole genome shotgun (WGS) entry which is preliminary data.</text>
</comment>
<gene>
    <name evidence="1" type="ORF">V6N12_004834</name>
</gene>
<evidence type="ECO:0000313" key="2">
    <source>
        <dbReference type="Proteomes" id="UP001472677"/>
    </source>
</evidence>
<organism evidence="1 2">
    <name type="scientific">Hibiscus sabdariffa</name>
    <name type="common">roselle</name>
    <dbReference type="NCBI Taxonomy" id="183260"/>
    <lineage>
        <taxon>Eukaryota</taxon>
        <taxon>Viridiplantae</taxon>
        <taxon>Streptophyta</taxon>
        <taxon>Embryophyta</taxon>
        <taxon>Tracheophyta</taxon>
        <taxon>Spermatophyta</taxon>
        <taxon>Magnoliopsida</taxon>
        <taxon>eudicotyledons</taxon>
        <taxon>Gunneridae</taxon>
        <taxon>Pentapetalae</taxon>
        <taxon>rosids</taxon>
        <taxon>malvids</taxon>
        <taxon>Malvales</taxon>
        <taxon>Malvaceae</taxon>
        <taxon>Malvoideae</taxon>
        <taxon>Hibiscus</taxon>
    </lineage>
</organism>